<dbReference type="EMBL" id="CP014859">
    <property type="protein sequence ID" value="AOS62490.1"/>
    <property type="molecule type" value="Genomic_DNA"/>
</dbReference>
<evidence type="ECO:0000259" key="1">
    <source>
        <dbReference type="Pfam" id="PF24254"/>
    </source>
</evidence>
<feature type="domain" description="DUF7455" evidence="1">
    <location>
        <begin position="10"/>
        <end position="58"/>
    </location>
</feature>
<gene>
    <name evidence="2" type="ORF">TL08_08375</name>
</gene>
<dbReference type="InterPro" id="IPR055878">
    <property type="entry name" value="DUF7455"/>
</dbReference>
<reference evidence="3" key="1">
    <citation type="submission" date="2016-03" db="EMBL/GenBank/DDBJ databases">
        <title>Complete genome sequence of the type strain Actinoalloteichus hymeniacidonis DSM 45092.</title>
        <authorList>
            <person name="Schaffert L."/>
            <person name="Albersmeier A."/>
            <person name="Winkler A."/>
            <person name="Kalinowski J."/>
            <person name="Zotchev S."/>
            <person name="Ruckert C."/>
        </authorList>
    </citation>
    <scope>NUCLEOTIDE SEQUENCE [LARGE SCALE GENOMIC DNA]</scope>
    <source>
        <strain evidence="3">HPA177(T) (DSM 45092(T))</strain>
    </source>
</reference>
<organism evidence="2 3">
    <name type="scientific">Actinoalloteichus hymeniacidonis</name>
    <dbReference type="NCBI Taxonomy" id="340345"/>
    <lineage>
        <taxon>Bacteria</taxon>
        <taxon>Bacillati</taxon>
        <taxon>Actinomycetota</taxon>
        <taxon>Actinomycetes</taxon>
        <taxon>Pseudonocardiales</taxon>
        <taxon>Pseudonocardiaceae</taxon>
        <taxon>Actinoalloteichus</taxon>
    </lineage>
</organism>
<keyword evidence="3" id="KW-1185">Reference proteome</keyword>
<dbReference type="KEGG" id="ahm:TL08_08375"/>
<dbReference type="RefSeq" id="WP_084642719.1">
    <property type="nucleotide sequence ID" value="NZ_CP014859.1"/>
</dbReference>
<sequence>MTGTLTRPELTAADRCDRCGAAAQVRAVLPSGGELLFCGHHAREHESRLRELAADIQDG</sequence>
<evidence type="ECO:0000313" key="2">
    <source>
        <dbReference type="EMBL" id="AOS62490.1"/>
    </source>
</evidence>
<dbReference type="AlphaFoldDB" id="A0AAC9MXP9"/>
<proteinExistence type="predicted"/>
<dbReference type="Pfam" id="PF24254">
    <property type="entry name" value="DUF7455"/>
    <property type="match status" value="1"/>
</dbReference>
<dbReference type="Proteomes" id="UP000095210">
    <property type="component" value="Chromosome"/>
</dbReference>
<name>A0AAC9MXP9_9PSEU</name>
<protein>
    <recommendedName>
        <fullName evidence="1">DUF7455 domain-containing protein</fullName>
    </recommendedName>
</protein>
<evidence type="ECO:0000313" key="3">
    <source>
        <dbReference type="Proteomes" id="UP000095210"/>
    </source>
</evidence>
<accession>A0AAC9MXP9</accession>